<reference evidence="10" key="1">
    <citation type="submission" date="2020-04" db="EMBL/GenBank/DDBJ databases">
        <authorList>
            <person name="Chiriac C."/>
            <person name="Salcher M."/>
            <person name="Ghai R."/>
            <person name="Kavagutti S V."/>
        </authorList>
    </citation>
    <scope>NUCLEOTIDE SEQUENCE</scope>
</reference>
<protein>
    <submittedName>
        <fullName evidence="10">DNA polymerase III, beta chain, central</fullName>
    </submittedName>
</protein>
<organism evidence="10">
    <name type="scientific">uncultured Caudovirales phage</name>
    <dbReference type="NCBI Taxonomy" id="2100421"/>
    <lineage>
        <taxon>Viruses</taxon>
        <taxon>Duplodnaviria</taxon>
        <taxon>Heunggongvirae</taxon>
        <taxon>Uroviricota</taxon>
        <taxon>Caudoviricetes</taxon>
        <taxon>Peduoviridae</taxon>
        <taxon>Maltschvirus</taxon>
        <taxon>Maltschvirus maltsch</taxon>
    </lineage>
</organism>
<comment type="subcellular location">
    <subcellularLocation>
        <location evidence="1">Cytoplasm</location>
    </subcellularLocation>
</comment>
<dbReference type="PANTHER" id="PTHR30478">
    <property type="entry name" value="DNA POLYMERASE III SUBUNIT BETA"/>
    <property type="match status" value="1"/>
</dbReference>
<dbReference type="GO" id="GO:0008408">
    <property type="term" value="F:3'-5' exonuclease activity"/>
    <property type="evidence" value="ECO:0007669"/>
    <property type="project" value="InterPro"/>
</dbReference>
<dbReference type="Pfam" id="PF02767">
    <property type="entry name" value="DNA_pol3_beta_2"/>
    <property type="match status" value="1"/>
</dbReference>
<dbReference type="GO" id="GO:0003677">
    <property type="term" value="F:DNA binding"/>
    <property type="evidence" value="ECO:0007669"/>
    <property type="project" value="UniProtKB-KW"/>
</dbReference>
<keyword evidence="3" id="KW-0963">Cytoplasm</keyword>
<gene>
    <name evidence="10" type="ORF">UFOVP577_41</name>
</gene>
<evidence type="ECO:0000256" key="3">
    <source>
        <dbReference type="ARBA" id="ARBA00022490"/>
    </source>
</evidence>
<evidence type="ECO:0000256" key="6">
    <source>
        <dbReference type="ARBA" id="ARBA00022705"/>
    </source>
</evidence>
<evidence type="ECO:0000256" key="2">
    <source>
        <dbReference type="ARBA" id="ARBA00010752"/>
    </source>
</evidence>
<evidence type="ECO:0000313" key="10">
    <source>
        <dbReference type="EMBL" id="CAB4150825.1"/>
    </source>
</evidence>
<dbReference type="InterPro" id="IPR046938">
    <property type="entry name" value="DNA_clamp_sf"/>
</dbReference>
<evidence type="ECO:0000256" key="1">
    <source>
        <dbReference type="ARBA" id="ARBA00004496"/>
    </source>
</evidence>
<keyword evidence="8" id="KW-0238">DNA-binding</keyword>
<evidence type="ECO:0000256" key="5">
    <source>
        <dbReference type="ARBA" id="ARBA00022695"/>
    </source>
</evidence>
<dbReference type="InterPro" id="IPR001001">
    <property type="entry name" value="DNA_polIII_beta"/>
</dbReference>
<evidence type="ECO:0000256" key="4">
    <source>
        <dbReference type="ARBA" id="ARBA00022679"/>
    </source>
</evidence>
<comment type="similarity">
    <text evidence="2">Belongs to the beta sliding clamp family.</text>
</comment>
<dbReference type="SUPFAM" id="SSF55979">
    <property type="entry name" value="DNA clamp"/>
    <property type="match status" value="1"/>
</dbReference>
<proteinExistence type="inferred from homology"/>
<dbReference type="PANTHER" id="PTHR30478:SF0">
    <property type="entry name" value="BETA SLIDING CLAMP"/>
    <property type="match status" value="1"/>
</dbReference>
<dbReference type="GO" id="GO:0006271">
    <property type="term" value="P:DNA strand elongation involved in DNA replication"/>
    <property type="evidence" value="ECO:0007669"/>
    <property type="project" value="TreeGrafter"/>
</dbReference>
<keyword evidence="4" id="KW-0808">Transferase</keyword>
<dbReference type="InterPro" id="IPR022637">
    <property type="entry name" value="DNA_polIII_beta_cen"/>
</dbReference>
<evidence type="ECO:0000256" key="8">
    <source>
        <dbReference type="ARBA" id="ARBA00023125"/>
    </source>
</evidence>
<keyword evidence="6" id="KW-0235">DNA replication</keyword>
<evidence type="ECO:0000256" key="7">
    <source>
        <dbReference type="ARBA" id="ARBA00022932"/>
    </source>
</evidence>
<dbReference type="GO" id="GO:0009360">
    <property type="term" value="C:DNA polymerase III complex"/>
    <property type="evidence" value="ECO:0007669"/>
    <property type="project" value="InterPro"/>
</dbReference>
<dbReference type="GO" id="GO:0003887">
    <property type="term" value="F:DNA-directed DNA polymerase activity"/>
    <property type="evidence" value="ECO:0007669"/>
    <property type="project" value="UniProtKB-KW"/>
</dbReference>
<sequence length="229" mass="24979">MKIVINRAALKAVSRFAAVKDIRYYLQGVLVESSPTETRLVGCDGHTLAIHRSQHTGENEGQWTGIIPLSTVSALLKMKATHKTLRDAPIYLTVQESGEIRADWIDQSVNFRPVDGKFPEYQRVIPAKLDGKPAWYQPEYLQRIADASKDMGESFTFGFNGNSASLAYIGQSMLAVIMPMRLDILIDCEGAEWARNAIPKVTATVSPDVAAMIDPSGALQSAGLVTVAA</sequence>
<evidence type="ECO:0000259" key="9">
    <source>
        <dbReference type="Pfam" id="PF02767"/>
    </source>
</evidence>
<name>A0A6J5MUF1_9CAUD</name>
<accession>A0A6J5MUF1</accession>
<dbReference type="Gene3D" id="3.10.150.10">
    <property type="entry name" value="DNA Polymerase III, subunit A, domain 2"/>
    <property type="match status" value="1"/>
</dbReference>
<keyword evidence="7" id="KW-0239">DNA-directed DNA polymerase</keyword>
<feature type="domain" description="DNA polymerase III beta sliding clamp central" evidence="9">
    <location>
        <begin position="12"/>
        <end position="120"/>
    </location>
</feature>
<dbReference type="EMBL" id="LR796547">
    <property type="protein sequence ID" value="CAB4150825.1"/>
    <property type="molecule type" value="Genomic_DNA"/>
</dbReference>
<keyword evidence="5" id="KW-0548">Nucleotidyltransferase</keyword>